<reference evidence="1" key="1">
    <citation type="journal article" date="2019" name="Environ. Microbiol.">
        <title>Fungal ecological strategies reflected in gene transcription - a case study of two litter decomposers.</title>
        <authorList>
            <person name="Barbi F."/>
            <person name="Kohler A."/>
            <person name="Barry K."/>
            <person name="Baskaran P."/>
            <person name="Daum C."/>
            <person name="Fauchery L."/>
            <person name="Ihrmark K."/>
            <person name="Kuo A."/>
            <person name="LaButti K."/>
            <person name="Lipzen A."/>
            <person name="Morin E."/>
            <person name="Grigoriev I.V."/>
            <person name="Henrissat B."/>
            <person name="Lindahl B."/>
            <person name="Martin F."/>
        </authorList>
    </citation>
    <scope>NUCLEOTIDE SEQUENCE</scope>
    <source>
        <strain evidence="1">JB14</strain>
    </source>
</reference>
<evidence type="ECO:0000313" key="1">
    <source>
        <dbReference type="EMBL" id="KAE9388882.1"/>
    </source>
</evidence>
<dbReference type="AlphaFoldDB" id="A0A6A4GSV8"/>
<dbReference type="EMBL" id="ML769722">
    <property type="protein sequence ID" value="KAE9388882.1"/>
    <property type="molecule type" value="Genomic_DNA"/>
</dbReference>
<organism evidence="1 2">
    <name type="scientific">Gymnopus androsaceus JB14</name>
    <dbReference type="NCBI Taxonomy" id="1447944"/>
    <lineage>
        <taxon>Eukaryota</taxon>
        <taxon>Fungi</taxon>
        <taxon>Dikarya</taxon>
        <taxon>Basidiomycota</taxon>
        <taxon>Agaricomycotina</taxon>
        <taxon>Agaricomycetes</taxon>
        <taxon>Agaricomycetidae</taxon>
        <taxon>Agaricales</taxon>
        <taxon>Marasmiineae</taxon>
        <taxon>Omphalotaceae</taxon>
        <taxon>Gymnopus</taxon>
    </lineage>
</organism>
<proteinExistence type="predicted"/>
<protein>
    <recommendedName>
        <fullName evidence="3">F-box domain-containing protein</fullName>
    </recommendedName>
</protein>
<evidence type="ECO:0000313" key="2">
    <source>
        <dbReference type="Proteomes" id="UP000799118"/>
    </source>
</evidence>
<gene>
    <name evidence="1" type="ORF">BT96DRAFT_1025278</name>
</gene>
<keyword evidence="2" id="KW-1185">Reference proteome</keyword>
<dbReference type="Proteomes" id="UP000799118">
    <property type="component" value="Unassembled WGS sequence"/>
</dbReference>
<name>A0A6A4GSV8_9AGAR</name>
<dbReference type="OrthoDB" id="2745898at2759"/>
<evidence type="ECO:0008006" key="3">
    <source>
        <dbReference type="Google" id="ProtNLM"/>
    </source>
</evidence>
<sequence length="397" mass="44793">MAVESLPNELIDCILDNLSSDKNVLSNCSLVEKAWVLPSQCRIFEKLGLNGHGDSLVKTEWLIAIFDEKPHLALGVQLLNLWSFNNVEGPEKEKLHARIAAGVIQRLSKVETIEFDYVCWPTLYPLLKTALSDAFQAHSLTRIAITGCSFHTFADLASLLSHATYLKGLTIRLLNCDGRNEPTASDFAIPRSIKLDEFATDDTDTLTPWFKEELCSIAIQDLRFLRMRIFGRNPTTIYQSVALIVWHAGLTLTKLELEYQNGPGDSGLIHLGLLPNLDSFVLDICKSRAGTDILIPWIRSFFEPLLNLDRHTHPLRHFTLVMTAHSSEPDTAQWELEWDHAVLNRLFAQPVFAPLELVTIVVKGSNRLLIPTEILGWKLPFLKGSPKLKVDLQPWRD</sequence>
<accession>A0A6A4GSV8</accession>